<dbReference type="EMBL" id="JACWUN010000003">
    <property type="protein sequence ID" value="MBD1399863.1"/>
    <property type="molecule type" value="Genomic_DNA"/>
</dbReference>
<name>A0A8J6QMT5_9BACT</name>
<evidence type="ECO:0000313" key="4">
    <source>
        <dbReference type="Proteomes" id="UP000632828"/>
    </source>
</evidence>
<sequence>MPQNSLLIVQQYPQPPERFEDFLRLLFERHQLDLFQSRQRLLGRSLAQLAQGARNELEQISASLAEAGHVHWLIDPVPPAFAPRRIYGLETCSSGVVFACRDEKVEFAQGTNVLAVLADVSGGLADKLMARMLAGNAYRGREAMQAEGPQQLFSMILQGQPVLDFYRLDKNKKITAAVRVFPGRFNPQGLGEAATLSSRKNLEALLTLMEEQSAAFQLHVDLGVALLPGCQLRRADKNDQDALRQNLNGMTRYGWLMADLWRHGSLPRQTGGNLHQSVGPGGLGTLLMAPLMASGEIDREATLGAHPLMDELRDEFTAATGDPDKAGSNNRQNFARRSTIPMLPAPPPNSPAAWTAQRTWTLILVAGGFIVFFLLLLADRSDLIDQIAYHSIASGAVPFVLAVLSFAYGFYHLRIKRKIENTPTSRIRSVAMGMVEVKGNARRKYALVAPMSHTPCVYYRLTRYRKDKNNRWQAISVASSDSACFFLEDGTGRIEINPAGGRVRAGTRQEGFPGQVGLTRFDSDQTEKWQEEIIVEGTPLYVLGFASNKPAEGESLREEVQKSLRDLKQDPSRLKQFDLDGDGKICVDEWDAARAQMEEEIYHQRLLQHSQQRRRQEDHIVIGRQPGRPLIIAETHCETHLTGKYRNTAIALLLLSTMLLGAAIYLLLDYLN</sequence>
<protein>
    <recommendedName>
        <fullName evidence="2">EF-hand domain-containing protein</fullName>
    </recommendedName>
</protein>
<proteinExistence type="predicted"/>
<feature type="transmembrane region" description="Helical" evidence="1">
    <location>
        <begin position="649"/>
        <end position="668"/>
    </location>
</feature>
<comment type="caution">
    <text evidence="3">The sequence shown here is derived from an EMBL/GenBank/DDBJ whole genome shotgun (WGS) entry which is preliminary data.</text>
</comment>
<feature type="transmembrane region" description="Helical" evidence="1">
    <location>
        <begin position="359"/>
        <end position="377"/>
    </location>
</feature>
<dbReference type="InterPro" id="IPR002048">
    <property type="entry name" value="EF_hand_dom"/>
</dbReference>
<dbReference type="InterPro" id="IPR018247">
    <property type="entry name" value="EF_Hand_1_Ca_BS"/>
</dbReference>
<reference evidence="3" key="1">
    <citation type="submission" date="2020-09" db="EMBL/GenBank/DDBJ databases">
        <title>Pelobacter alkaliphilus sp. nov., a novel anaerobic arsenate-reducing bacterium from terrestrial mud volcano.</title>
        <authorList>
            <person name="Khomyakova M.A."/>
            <person name="Merkel A.Y."/>
            <person name="Slobodkin A.I."/>
        </authorList>
    </citation>
    <scope>NUCLEOTIDE SEQUENCE</scope>
    <source>
        <strain evidence="3">M08fum</strain>
    </source>
</reference>
<dbReference type="AlphaFoldDB" id="A0A8J6QMT5"/>
<evidence type="ECO:0000313" key="3">
    <source>
        <dbReference type="EMBL" id="MBD1399863.1"/>
    </source>
</evidence>
<dbReference type="Proteomes" id="UP000632828">
    <property type="component" value="Unassembled WGS sequence"/>
</dbReference>
<evidence type="ECO:0000256" key="1">
    <source>
        <dbReference type="SAM" id="Phobius"/>
    </source>
</evidence>
<gene>
    <name evidence="3" type="ORF">ICT70_04185</name>
</gene>
<feature type="domain" description="EF-hand" evidence="2">
    <location>
        <begin position="575"/>
        <end position="600"/>
    </location>
</feature>
<accession>A0A8J6QMT5</accession>
<feature type="transmembrane region" description="Helical" evidence="1">
    <location>
        <begin position="389"/>
        <end position="411"/>
    </location>
</feature>
<dbReference type="PROSITE" id="PS50222">
    <property type="entry name" value="EF_HAND_2"/>
    <property type="match status" value="1"/>
</dbReference>
<evidence type="ECO:0000259" key="2">
    <source>
        <dbReference type="PROSITE" id="PS50222"/>
    </source>
</evidence>
<dbReference type="PROSITE" id="PS00018">
    <property type="entry name" value="EF_HAND_1"/>
    <property type="match status" value="1"/>
</dbReference>
<dbReference type="GO" id="GO:0005509">
    <property type="term" value="F:calcium ion binding"/>
    <property type="evidence" value="ECO:0007669"/>
    <property type="project" value="InterPro"/>
</dbReference>
<keyword evidence="4" id="KW-1185">Reference proteome</keyword>
<keyword evidence="1" id="KW-1133">Transmembrane helix</keyword>
<organism evidence="3 4">
    <name type="scientific">Pelovirga terrestris</name>
    <dbReference type="NCBI Taxonomy" id="2771352"/>
    <lineage>
        <taxon>Bacteria</taxon>
        <taxon>Pseudomonadati</taxon>
        <taxon>Thermodesulfobacteriota</taxon>
        <taxon>Desulfuromonadia</taxon>
        <taxon>Geobacterales</taxon>
        <taxon>Geobacteraceae</taxon>
        <taxon>Pelovirga</taxon>
    </lineage>
</organism>
<keyword evidence="1" id="KW-0472">Membrane</keyword>
<dbReference type="RefSeq" id="WP_191154128.1">
    <property type="nucleotide sequence ID" value="NZ_JACWUN010000003.1"/>
</dbReference>
<keyword evidence="1" id="KW-0812">Transmembrane</keyword>